<proteinExistence type="predicted"/>
<sequence>MSSICIPRIDTNIPKDYIINKLCNLQIGTIQKFTEIPLKNDPTHKRILITIVWNKKNQKALNIQNTLETHGSIKLVHDMPWYWKIVPAYSSTNMN</sequence>
<protein>
    <submittedName>
        <fullName evidence="1">Uncharacterized protein</fullName>
    </submittedName>
</protein>
<dbReference type="EMBL" id="MN740432">
    <property type="protein sequence ID" value="QHU06361.1"/>
    <property type="molecule type" value="Genomic_DNA"/>
</dbReference>
<reference evidence="1" key="1">
    <citation type="journal article" date="2020" name="Nature">
        <title>Giant virus diversity and host interactions through global metagenomics.</title>
        <authorList>
            <person name="Schulz F."/>
            <person name="Roux S."/>
            <person name="Paez-Espino D."/>
            <person name="Jungbluth S."/>
            <person name="Walsh D.A."/>
            <person name="Denef V.J."/>
            <person name="McMahon K.D."/>
            <person name="Konstantinidis K.T."/>
            <person name="Eloe-Fadrosh E.A."/>
            <person name="Kyrpides N.C."/>
            <person name="Woyke T."/>
        </authorList>
    </citation>
    <scope>NUCLEOTIDE SEQUENCE</scope>
    <source>
        <strain evidence="1">GVMAG-M-3300027747-57</strain>
    </source>
</reference>
<organism evidence="1">
    <name type="scientific">viral metagenome</name>
    <dbReference type="NCBI Taxonomy" id="1070528"/>
    <lineage>
        <taxon>unclassified sequences</taxon>
        <taxon>metagenomes</taxon>
        <taxon>organismal metagenomes</taxon>
    </lineage>
</organism>
<evidence type="ECO:0000313" key="1">
    <source>
        <dbReference type="EMBL" id="QHU06361.1"/>
    </source>
</evidence>
<dbReference type="AlphaFoldDB" id="A0A6C0JNA9"/>
<accession>A0A6C0JNA9</accession>
<name>A0A6C0JNA9_9ZZZZ</name>